<keyword evidence="1" id="KW-0472">Membrane</keyword>
<dbReference type="RefSeq" id="WP_008447457.1">
    <property type="nucleotide sequence ID" value="NZ_ADFQ01000019.1"/>
</dbReference>
<organism evidence="2 3">
    <name type="scientific">Prevotella amnii CRIS 21A-A</name>
    <dbReference type="NCBI Taxonomy" id="679191"/>
    <lineage>
        <taxon>Bacteria</taxon>
        <taxon>Pseudomonadati</taxon>
        <taxon>Bacteroidota</taxon>
        <taxon>Bacteroidia</taxon>
        <taxon>Bacteroidales</taxon>
        <taxon>Prevotellaceae</taxon>
        <taxon>Prevotella</taxon>
    </lineage>
</organism>
<protein>
    <submittedName>
        <fullName evidence="2">Uncharacterized protein</fullName>
    </submittedName>
</protein>
<keyword evidence="1" id="KW-1133">Transmembrane helix</keyword>
<accession>E1GUB6</accession>
<dbReference type="Proteomes" id="UP000016016">
    <property type="component" value="Unassembled WGS sequence"/>
</dbReference>
<dbReference type="AlphaFoldDB" id="E1GUB6"/>
<sequence>MKKGIYNLVLVAVFILCILAVSFIMAWVEKLFAIRIGQALMYAGFFVGIGIFFILKPIIHKLFFKDNQ</sequence>
<feature type="transmembrane region" description="Helical" evidence="1">
    <location>
        <begin position="40"/>
        <end position="59"/>
    </location>
</feature>
<dbReference type="EMBL" id="ADFQ01000019">
    <property type="protein sequence ID" value="EFN91714.1"/>
    <property type="molecule type" value="Genomic_DNA"/>
</dbReference>
<comment type="caution">
    <text evidence="2">The sequence shown here is derived from an EMBL/GenBank/DDBJ whole genome shotgun (WGS) entry which is preliminary data.</text>
</comment>
<name>E1GUB6_9BACT</name>
<evidence type="ECO:0000313" key="2">
    <source>
        <dbReference type="EMBL" id="EFN91714.1"/>
    </source>
</evidence>
<evidence type="ECO:0000313" key="3">
    <source>
        <dbReference type="Proteomes" id="UP000016016"/>
    </source>
</evidence>
<evidence type="ECO:0000256" key="1">
    <source>
        <dbReference type="SAM" id="Phobius"/>
    </source>
</evidence>
<reference evidence="2 3" key="1">
    <citation type="submission" date="2010-09" db="EMBL/GenBank/DDBJ databases">
        <authorList>
            <person name="Harkins D.M."/>
            <person name="Madupu R."/>
            <person name="Durkin A.S."/>
            <person name="Torralba M."/>
            <person name="Methe B."/>
            <person name="Sutton G.G."/>
            <person name="Nelson K.E."/>
        </authorList>
    </citation>
    <scope>NUCLEOTIDE SEQUENCE [LARGE SCALE GENOMIC DNA]</scope>
    <source>
        <strain evidence="2 3">CRIS 21A-A</strain>
    </source>
</reference>
<feature type="transmembrane region" description="Helical" evidence="1">
    <location>
        <begin position="6"/>
        <end position="28"/>
    </location>
</feature>
<gene>
    <name evidence="2" type="ORF">HMPREF9018_0417</name>
</gene>
<keyword evidence="1" id="KW-0812">Transmembrane</keyword>
<proteinExistence type="predicted"/>